<proteinExistence type="predicted"/>
<evidence type="ECO:0000313" key="1">
    <source>
        <dbReference type="EMBL" id="EJW99444.1"/>
    </source>
</evidence>
<name>J9GIS3_9ZZZZ</name>
<accession>J9GIS3</accession>
<protein>
    <submittedName>
        <fullName evidence="1">Membrane protein</fullName>
    </submittedName>
</protein>
<comment type="caution">
    <text evidence="1">The sequence shown here is derived from an EMBL/GenBank/DDBJ whole genome shotgun (WGS) entry which is preliminary data.</text>
</comment>
<sequence length="44" mass="4713">MNIICFFIILAIVLGVAGRQSAQPSAGALPYFLLTVLLNICLSF</sequence>
<dbReference type="AlphaFoldDB" id="J9GIS3"/>
<dbReference type="EMBL" id="AMCI01003800">
    <property type="protein sequence ID" value="EJW99444.1"/>
    <property type="molecule type" value="Genomic_DNA"/>
</dbReference>
<organism evidence="1">
    <name type="scientific">gut metagenome</name>
    <dbReference type="NCBI Taxonomy" id="749906"/>
    <lineage>
        <taxon>unclassified sequences</taxon>
        <taxon>metagenomes</taxon>
        <taxon>organismal metagenomes</taxon>
    </lineage>
</organism>
<gene>
    <name evidence="1" type="ORF">EVA_12450</name>
</gene>
<reference evidence="1" key="1">
    <citation type="journal article" date="2012" name="PLoS ONE">
        <title>Gene sets for utilization of primary and secondary nutrition supplies in the distal gut of endangered iberian lynx.</title>
        <authorList>
            <person name="Alcaide M."/>
            <person name="Messina E."/>
            <person name="Richter M."/>
            <person name="Bargiela R."/>
            <person name="Peplies J."/>
            <person name="Huws S.A."/>
            <person name="Newbold C.J."/>
            <person name="Golyshin P.N."/>
            <person name="Simon M.A."/>
            <person name="Lopez G."/>
            <person name="Yakimov M.M."/>
            <person name="Ferrer M."/>
        </authorList>
    </citation>
    <scope>NUCLEOTIDE SEQUENCE</scope>
</reference>